<dbReference type="GO" id="GO:0003678">
    <property type="term" value="F:DNA helicase activity"/>
    <property type="evidence" value="ECO:0007669"/>
    <property type="project" value="UniProtKB-EC"/>
</dbReference>
<keyword evidence="2" id="KW-0347">Helicase</keyword>
<dbReference type="InterPro" id="IPR027417">
    <property type="entry name" value="P-loop_NTPase"/>
</dbReference>
<name>A0A7W9FNS2_9HYPH</name>
<keyword evidence="2" id="KW-0547">Nucleotide-binding</keyword>
<evidence type="ECO:0000313" key="2">
    <source>
        <dbReference type="EMBL" id="MBB5754008.1"/>
    </source>
</evidence>
<dbReference type="InterPro" id="IPR038726">
    <property type="entry name" value="PDDEXK_AddAB-type"/>
</dbReference>
<protein>
    <submittedName>
        <fullName evidence="2">ATP-dependent helicase/nuclease subunit B</fullName>
        <ecNumber evidence="2">3.1.-.-</ecNumber>
        <ecNumber evidence="2">3.6.4.12</ecNumber>
    </submittedName>
</protein>
<dbReference type="AlphaFoldDB" id="A0A7W9FNS2"/>
<dbReference type="InterPro" id="IPR014153">
    <property type="entry name" value="Ds_break_AddB"/>
</dbReference>
<evidence type="ECO:0000313" key="3">
    <source>
        <dbReference type="Proteomes" id="UP000523821"/>
    </source>
</evidence>
<sequence length="1037" mass="108727">MSGPRVFTIPAGVPFLDTLVDALFSGRLGPVPDFEADPLALADVTLFLPTRRAARALAERILARLGGRGAILPRIRPIGDADEEEHLLTPVDGEDPDARLALPLSIGRLERQLILARLVLAWGRAIRAEQLRLAPDEPVLVAASAADALRLAGDLARLIDDVETAGLSFDAFAALVPEALAGYFQITLDFLKIVAEAWPAILAERGLADPAVRRDRLIREEAARLAAAPPRGLVVAAGSTGSIPATASLLATIARLPNGAVVLPGLDTALDEAGWAAIGAVGTETSAPGHPHYALKQLLAGMGVVRRDVVALAEATPALAARAALLSEAMRPAETTEAWAIAPAPPAAATQGIALLLARTEQEEALAIAVALREAIATEGRRAALVTPDRTLARRVAAELARFGISADDSGGRPLSRAASATFLRLLVAAAASDGAALDLLALTAHPFAAFGFDPAFCRRAGRRLELLVFRGRVLSGGLAGLVAETEAALADHASGEGRLPRPVRRLGAEDRAMAADLAARLAAVLAPLALVLGARQTDAAAITTALLTAARAAADTGAGDGLALFGGEEGEALAGLVAGLAGPDGAGITLSGPEYPGFLAAAMEGVAVPGRPGADPRIAIWGTLEARLQSVDTLVLGGLDEGVWPAETRTDPFLSRPMRAALGLEPPERRIGQSAHDFLGALGTPDVILTRSEKRGGSPTLPARWLQRLDARLGEEGRTPLLARGARFLAAARRLDTPAAPLRPALRPRPAPPVAARPRRLSVTEIETLVRDPYAIYAKHVLGLDPLDPLGVAPDAAARGTLIHAALAEFAQSWNGWFDARAERALIAIGERHFRAVAPFPDIHALWWPRFRAIARWYVGWEAGRAAEIAERHAEIAGDWTIAAPAGPFRLTGRADRIDLRRDGTLDILDFKTGAPPSARQLSTGLAPQLALEVAMARAGAFGSGFAGRTVATLGWIGLGRAGRGEPFSNAAKEKAPDALGAEAARQLAALVAAYDDAGRAYLSRARPMFERRYESPYDHLARVREWMLGGAEEEP</sequence>
<feature type="domain" description="PD-(D/E)XK endonuclease-like" evidence="1">
    <location>
        <begin position="761"/>
        <end position="972"/>
    </location>
</feature>
<dbReference type="Proteomes" id="UP000523821">
    <property type="component" value="Unassembled WGS sequence"/>
</dbReference>
<reference evidence="2 3" key="1">
    <citation type="submission" date="2020-08" db="EMBL/GenBank/DDBJ databases">
        <title>Genomic Encyclopedia of Type Strains, Phase IV (KMG-IV): sequencing the most valuable type-strain genomes for metagenomic binning, comparative biology and taxonomic classification.</title>
        <authorList>
            <person name="Goeker M."/>
        </authorList>
    </citation>
    <scope>NUCLEOTIDE SEQUENCE [LARGE SCALE GENOMIC DNA]</scope>
    <source>
        <strain evidence="2 3">DSM 16268</strain>
    </source>
</reference>
<dbReference type="EMBL" id="JACHOO010000006">
    <property type="protein sequence ID" value="MBB5754008.1"/>
    <property type="molecule type" value="Genomic_DNA"/>
</dbReference>
<accession>A0A7W9FNS2</accession>
<keyword evidence="2" id="KW-0067">ATP-binding</keyword>
<keyword evidence="2" id="KW-0378">Hydrolase</keyword>
<comment type="caution">
    <text evidence="2">The sequence shown here is derived from an EMBL/GenBank/DDBJ whole genome shotgun (WGS) entry which is preliminary data.</text>
</comment>
<dbReference type="Pfam" id="PF12705">
    <property type="entry name" value="PDDEXK_1"/>
    <property type="match status" value="1"/>
</dbReference>
<dbReference type="RefSeq" id="WP_183857316.1">
    <property type="nucleotide sequence ID" value="NZ_JACHOO010000006.1"/>
</dbReference>
<evidence type="ECO:0000259" key="1">
    <source>
        <dbReference type="Pfam" id="PF12705"/>
    </source>
</evidence>
<dbReference type="SUPFAM" id="SSF52540">
    <property type="entry name" value="P-loop containing nucleoside triphosphate hydrolases"/>
    <property type="match status" value="1"/>
</dbReference>
<dbReference type="NCBIfam" id="TIGR02786">
    <property type="entry name" value="addB_alphas"/>
    <property type="match status" value="1"/>
</dbReference>
<dbReference type="EC" id="3.1.-.-" evidence="2"/>
<dbReference type="GO" id="GO:0016787">
    <property type="term" value="F:hydrolase activity"/>
    <property type="evidence" value="ECO:0007669"/>
    <property type="project" value="UniProtKB-KW"/>
</dbReference>
<proteinExistence type="predicted"/>
<organism evidence="2 3">
    <name type="scientific">Prosthecomicrobium pneumaticum</name>
    <dbReference type="NCBI Taxonomy" id="81895"/>
    <lineage>
        <taxon>Bacteria</taxon>
        <taxon>Pseudomonadati</taxon>
        <taxon>Pseudomonadota</taxon>
        <taxon>Alphaproteobacteria</taxon>
        <taxon>Hyphomicrobiales</taxon>
        <taxon>Kaistiaceae</taxon>
        <taxon>Prosthecomicrobium</taxon>
    </lineage>
</organism>
<keyword evidence="3" id="KW-1185">Reference proteome</keyword>
<gene>
    <name evidence="2" type="ORF">GGQ63_003083</name>
</gene>
<dbReference type="EC" id="3.6.4.12" evidence="2"/>